<evidence type="ECO:0000256" key="10">
    <source>
        <dbReference type="ARBA" id="ARBA00022840"/>
    </source>
</evidence>
<sequence length="615" mass="68777">MHSQIPRIDVVERNCSNLIVRNSSAYTMNYYKAIQQIQEGIINGNFGTASAGDPPSKMYVMAQCHGDLSNWDCRICFEAGKSIIPSCLPHIGGRVYLDGCFIRAANYSFFHEIITPDDTLICGSTKYKSGTADITTKLIQKLIKEAPSNDGYKTGKDTKEDGEVIYALANCWKTLDKLSCSTCLEKAASSIFSCLPSTDGYALTAGCIIQYSDYNFLGINQAEIQHLNLYVCLIIFVNLIIVGTLVITFCVCVGKFIINCRNKRQRNVKISGDAESDLSIFKMSLRFKYSTIEKATNHFNESNKLGQGGFGEVFKGCLGDGREIAVKRLFVSSTTQTQDVVNEVNIISLAEHRNLVRFLGCSLTYKDSLLVYEFVPNMSLDRLLFDPEKKKELDWQKRLGIIIGTARGLKYLHTDYKISIVHRDIKASNILLDLKYRPKISDFGLAKFYASEKIPSHETAKIAGTLGYMAPEYLGNGQLTEKVDVYSYGVLVLEILSGVRNNKFGSDDSLSTLVTSTWKHFQSYTMSEIIDRSLEIDNIEEILRVAQVGLLCTQEAALLRPTMAEIIQMLTQKNSPLSQPSKPPFVDECMELSHYSNSFREQTDSCSSTVDLNQR</sequence>
<gene>
    <name evidence="21" type="ORF">FRX31_025209</name>
</gene>
<dbReference type="GO" id="GO:0004674">
    <property type="term" value="F:protein serine/threonine kinase activity"/>
    <property type="evidence" value="ECO:0007669"/>
    <property type="project" value="UniProtKB-KW"/>
</dbReference>
<dbReference type="GO" id="GO:0016020">
    <property type="term" value="C:membrane"/>
    <property type="evidence" value="ECO:0007669"/>
    <property type="project" value="UniProtKB-SubCell"/>
</dbReference>
<evidence type="ECO:0000256" key="3">
    <source>
        <dbReference type="ARBA" id="ARBA00022553"/>
    </source>
</evidence>
<feature type="binding site" evidence="17">
    <location>
        <position position="327"/>
    </location>
    <ligand>
        <name>ATP</name>
        <dbReference type="ChEBI" id="CHEBI:30616"/>
    </ligand>
</feature>
<keyword evidence="10 17" id="KW-0067">ATP-binding</keyword>
<evidence type="ECO:0000256" key="12">
    <source>
        <dbReference type="ARBA" id="ARBA00023136"/>
    </source>
</evidence>
<dbReference type="Gene3D" id="1.10.510.10">
    <property type="entry name" value="Transferase(Phosphotransferase) domain 1"/>
    <property type="match status" value="1"/>
</dbReference>
<evidence type="ECO:0000256" key="9">
    <source>
        <dbReference type="ARBA" id="ARBA00022777"/>
    </source>
</evidence>
<dbReference type="Pfam" id="PF00069">
    <property type="entry name" value="Pkinase"/>
    <property type="match status" value="1"/>
</dbReference>
<dbReference type="FunFam" id="3.30.430.20:FF:000015">
    <property type="entry name" value="Cysteine-rich receptor-like protein kinase 3"/>
    <property type="match status" value="1"/>
</dbReference>
<dbReference type="InterPro" id="IPR011009">
    <property type="entry name" value="Kinase-like_dom_sf"/>
</dbReference>
<comment type="catalytic activity">
    <reaction evidence="16">
        <text>L-threonyl-[protein] + ATP = O-phospho-L-threonyl-[protein] + ADP + H(+)</text>
        <dbReference type="Rhea" id="RHEA:46608"/>
        <dbReference type="Rhea" id="RHEA-COMP:11060"/>
        <dbReference type="Rhea" id="RHEA-COMP:11605"/>
        <dbReference type="ChEBI" id="CHEBI:15378"/>
        <dbReference type="ChEBI" id="CHEBI:30013"/>
        <dbReference type="ChEBI" id="CHEBI:30616"/>
        <dbReference type="ChEBI" id="CHEBI:61977"/>
        <dbReference type="ChEBI" id="CHEBI:456216"/>
    </reaction>
</comment>
<evidence type="ECO:0000256" key="11">
    <source>
        <dbReference type="ARBA" id="ARBA00022989"/>
    </source>
</evidence>
<evidence type="ECO:0000256" key="18">
    <source>
        <dbReference type="SAM" id="Phobius"/>
    </source>
</evidence>
<dbReference type="InterPro" id="IPR000719">
    <property type="entry name" value="Prot_kinase_dom"/>
</dbReference>
<comment type="caution">
    <text evidence="21">The sequence shown here is derived from an EMBL/GenBank/DDBJ whole genome shotgun (WGS) entry which is preliminary data.</text>
</comment>
<dbReference type="SMART" id="SM00220">
    <property type="entry name" value="S_TKc"/>
    <property type="match status" value="1"/>
</dbReference>
<keyword evidence="2" id="KW-0723">Serine/threonine-protein kinase</keyword>
<evidence type="ECO:0000256" key="8">
    <source>
        <dbReference type="ARBA" id="ARBA00022741"/>
    </source>
</evidence>
<evidence type="ECO:0000256" key="13">
    <source>
        <dbReference type="ARBA" id="ARBA00023170"/>
    </source>
</evidence>
<reference evidence="21 22" key="1">
    <citation type="submission" date="2020-06" db="EMBL/GenBank/DDBJ databases">
        <title>Transcriptomic and genomic resources for Thalictrum thalictroides and T. hernandezii: Facilitating candidate gene discovery in an emerging model plant lineage.</title>
        <authorList>
            <person name="Arias T."/>
            <person name="Riano-Pachon D.M."/>
            <person name="Di Stilio V.S."/>
        </authorList>
    </citation>
    <scope>NUCLEOTIDE SEQUENCE [LARGE SCALE GENOMIC DNA]</scope>
    <source>
        <strain evidence="22">cv. WT478/WT964</strain>
        <tissue evidence="21">Leaves</tissue>
    </source>
</reference>
<evidence type="ECO:0000259" key="19">
    <source>
        <dbReference type="PROSITE" id="PS50011"/>
    </source>
</evidence>
<comment type="catalytic activity">
    <reaction evidence="15">
        <text>L-seryl-[protein] + ATP = O-phospho-L-seryl-[protein] + ADP + H(+)</text>
        <dbReference type="Rhea" id="RHEA:17989"/>
        <dbReference type="Rhea" id="RHEA-COMP:9863"/>
        <dbReference type="Rhea" id="RHEA-COMP:11604"/>
        <dbReference type="ChEBI" id="CHEBI:15378"/>
        <dbReference type="ChEBI" id="CHEBI:29999"/>
        <dbReference type="ChEBI" id="CHEBI:30616"/>
        <dbReference type="ChEBI" id="CHEBI:83421"/>
        <dbReference type="ChEBI" id="CHEBI:456216"/>
    </reaction>
</comment>
<dbReference type="PROSITE" id="PS00107">
    <property type="entry name" value="PROTEIN_KINASE_ATP"/>
    <property type="match status" value="1"/>
</dbReference>
<evidence type="ECO:0000256" key="17">
    <source>
        <dbReference type="PROSITE-ProRule" id="PRU10141"/>
    </source>
</evidence>
<dbReference type="InterPro" id="IPR038408">
    <property type="entry name" value="GNK2_sf"/>
</dbReference>
<dbReference type="PROSITE" id="PS50011">
    <property type="entry name" value="PROTEIN_KINASE_DOM"/>
    <property type="match status" value="1"/>
</dbReference>
<feature type="domain" description="Gnk2-homologous" evidence="20">
    <location>
        <begin position="8"/>
        <end position="109"/>
    </location>
</feature>
<keyword evidence="6" id="KW-0732">Signal</keyword>
<keyword evidence="9 21" id="KW-0418">Kinase</keyword>
<dbReference type="InterPro" id="IPR017441">
    <property type="entry name" value="Protein_kinase_ATP_BS"/>
</dbReference>
<evidence type="ECO:0000313" key="22">
    <source>
        <dbReference type="Proteomes" id="UP000554482"/>
    </source>
</evidence>
<evidence type="ECO:0000256" key="16">
    <source>
        <dbReference type="ARBA" id="ARBA00047951"/>
    </source>
</evidence>
<protein>
    <submittedName>
        <fullName evidence="21">Kinase family protein</fullName>
    </submittedName>
</protein>
<keyword evidence="22" id="KW-1185">Reference proteome</keyword>
<dbReference type="PANTHER" id="PTHR47973">
    <property type="entry name" value="CYSTEINE-RICH RECEPTOR-LIKE PROTEIN KINASE 3"/>
    <property type="match status" value="1"/>
</dbReference>
<keyword evidence="12 18" id="KW-0472">Membrane</keyword>
<evidence type="ECO:0000256" key="6">
    <source>
        <dbReference type="ARBA" id="ARBA00022729"/>
    </source>
</evidence>
<keyword evidence="14" id="KW-0325">Glycoprotein</keyword>
<evidence type="ECO:0000313" key="21">
    <source>
        <dbReference type="EMBL" id="KAF5185205.1"/>
    </source>
</evidence>
<dbReference type="EMBL" id="JABWDY010031007">
    <property type="protein sequence ID" value="KAF5185205.1"/>
    <property type="molecule type" value="Genomic_DNA"/>
</dbReference>
<dbReference type="InterPro" id="IPR008271">
    <property type="entry name" value="Ser/Thr_kinase_AS"/>
</dbReference>
<dbReference type="Gene3D" id="3.30.200.20">
    <property type="entry name" value="Phosphorylase Kinase, domain 1"/>
    <property type="match status" value="1"/>
</dbReference>
<dbReference type="PROSITE" id="PS51473">
    <property type="entry name" value="GNK2"/>
    <property type="match status" value="2"/>
</dbReference>
<dbReference type="AlphaFoldDB" id="A0A7J6VM12"/>
<evidence type="ECO:0000256" key="14">
    <source>
        <dbReference type="ARBA" id="ARBA00023180"/>
    </source>
</evidence>
<dbReference type="GO" id="GO:0005524">
    <property type="term" value="F:ATP binding"/>
    <property type="evidence" value="ECO:0007669"/>
    <property type="project" value="UniProtKB-UniRule"/>
</dbReference>
<keyword evidence="7" id="KW-0677">Repeat</keyword>
<comment type="subcellular location">
    <subcellularLocation>
        <location evidence="1">Membrane</location>
        <topology evidence="1">Single-pass membrane protein</topology>
    </subcellularLocation>
</comment>
<evidence type="ECO:0000256" key="15">
    <source>
        <dbReference type="ARBA" id="ARBA00047558"/>
    </source>
</evidence>
<dbReference type="InterPro" id="IPR002902">
    <property type="entry name" value="GNK2"/>
</dbReference>
<dbReference type="InterPro" id="IPR052059">
    <property type="entry name" value="CR_Ser/Thr_kinase"/>
</dbReference>
<keyword evidence="4" id="KW-0808">Transferase</keyword>
<feature type="domain" description="Gnk2-homologous" evidence="20">
    <location>
        <begin position="113"/>
        <end position="216"/>
    </location>
</feature>
<evidence type="ECO:0000256" key="7">
    <source>
        <dbReference type="ARBA" id="ARBA00022737"/>
    </source>
</evidence>
<evidence type="ECO:0000256" key="1">
    <source>
        <dbReference type="ARBA" id="ARBA00004167"/>
    </source>
</evidence>
<organism evidence="21 22">
    <name type="scientific">Thalictrum thalictroides</name>
    <name type="common">Rue-anemone</name>
    <name type="synonym">Anemone thalictroides</name>
    <dbReference type="NCBI Taxonomy" id="46969"/>
    <lineage>
        <taxon>Eukaryota</taxon>
        <taxon>Viridiplantae</taxon>
        <taxon>Streptophyta</taxon>
        <taxon>Embryophyta</taxon>
        <taxon>Tracheophyta</taxon>
        <taxon>Spermatophyta</taxon>
        <taxon>Magnoliopsida</taxon>
        <taxon>Ranunculales</taxon>
        <taxon>Ranunculaceae</taxon>
        <taxon>Thalictroideae</taxon>
        <taxon>Thalictrum</taxon>
    </lineage>
</organism>
<evidence type="ECO:0000259" key="20">
    <source>
        <dbReference type="PROSITE" id="PS51473"/>
    </source>
</evidence>
<keyword evidence="13" id="KW-0675">Receptor</keyword>
<evidence type="ECO:0000256" key="5">
    <source>
        <dbReference type="ARBA" id="ARBA00022692"/>
    </source>
</evidence>
<keyword evidence="3" id="KW-0597">Phosphoprotein</keyword>
<dbReference type="OrthoDB" id="1908121at2759"/>
<dbReference type="CDD" id="cd23509">
    <property type="entry name" value="Gnk2-like"/>
    <property type="match status" value="2"/>
</dbReference>
<proteinExistence type="predicted"/>
<dbReference type="Pfam" id="PF01657">
    <property type="entry name" value="Stress-antifung"/>
    <property type="match status" value="2"/>
</dbReference>
<accession>A0A7J6VM12</accession>
<dbReference type="Proteomes" id="UP000554482">
    <property type="component" value="Unassembled WGS sequence"/>
</dbReference>
<name>A0A7J6VM12_THATH</name>
<dbReference type="PROSITE" id="PS00108">
    <property type="entry name" value="PROTEIN_KINASE_ST"/>
    <property type="match status" value="1"/>
</dbReference>
<keyword evidence="5 18" id="KW-0812">Transmembrane</keyword>
<feature type="transmembrane region" description="Helical" evidence="18">
    <location>
        <begin position="227"/>
        <end position="258"/>
    </location>
</feature>
<dbReference type="FunFam" id="1.10.510.10:FF:000336">
    <property type="entry name" value="Cysteine-rich receptor-like protein kinase 2"/>
    <property type="match status" value="1"/>
</dbReference>
<dbReference type="FunFam" id="3.30.200.20:FF:000177">
    <property type="entry name" value="Cysteine-rich receptor-like protein kinase 2"/>
    <property type="match status" value="1"/>
</dbReference>
<dbReference type="Gene3D" id="3.30.430.20">
    <property type="entry name" value="Gnk2 domain, C-X8-C-X2-C motif"/>
    <property type="match status" value="2"/>
</dbReference>
<evidence type="ECO:0000256" key="2">
    <source>
        <dbReference type="ARBA" id="ARBA00022527"/>
    </source>
</evidence>
<dbReference type="SUPFAM" id="SSF56112">
    <property type="entry name" value="Protein kinase-like (PK-like)"/>
    <property type="match status" value="1"/>
</dbReference>
<keyword evidence="8 17" id="KW-0547">Nucleotide-binding</keyword>
<keyword evidence="11 18" id="KW-1133">Transmembrane helix</keyword>
<feature type="domain" description="Protein kinase" evidence="19">
    <location>
        <begin position="299"/>
        <end position="586"/>
    </location>
</feature>
<evidence type="ECO:0000256" key="4">
    <source>
        <dbReference type="ARBA" id="ARBA00022679"/>
    </source>
</evidence>